<accession>A0A9D1TPZ1</accession>
<evidence type="ECO:0000256" key="1">
    <source>
        <dbReference type="SAM" id="MobiDB-lite"/>
    </source>
</evidence>
<dbReference type="AlphaFoldDB" id="A0A9D1TPZ1"/>
<sequence>MEKLLLKMAEQLDSLDEASLMYLWNKYAQQVYQFEPTREWERAALVFCLIQAKHMKNQLFNYHWSQQARMEQEQRGGMFGSRKPAWKQPAEPVRKGPCAVLPFEPLADEERDK</sequence>
<name>A0A9D1TPZ1_9BACT</name>
<evidence type="ECO:0000313" key="2">
    <source>
        <dbReference type="EMBL" id="HIW01173.1"/>
    </source>
</evidence>
<comment type="caution">
    <text evidence="2">The sequence shown here is derived from an EMBL/GenBank/DDBJ whole genome shotgun (WGS) entry which is preliminary data.</text>
</comment>
<organism evidence="2 3">
    <name type="scientific">Candidatus Desulfovibrio intestinipullorum</name>
    <dbReference type="NCBI Taxonomy" id="2838536"/>
    <lineage>
        <taxon>Bacteria</taxon>
        <taxon>Pseudomonadati</taxon>
        <taxon>Thermodesulfobacteriota</taxon>
        <taxon>Desulfovibrionia</taxon>
        <taxon>Desulfovibrionales</taxon>
        <taxon>Desulfovibrionaceae</taxon>
        <taxon>Desulfovibrio</taxon>
    </lineage>
</organism>
<protein>
    <submittedName>
        <fullName evidence="2">Uncharacterized protein</fullName>
    </submittedName>
</protein>
<reference evidence="2" key="1">
    <citation type="journal article" date="2021" name="PeerJ">
        <title>Extensive microbial diversity within the chicken gut microbiome revealed by metagenomics and culture.</title>
        <authorList>
            <person name="Gilroy R."/>
            <person name="Ravi A."/>
            <person name="Getino M."/>
            <person name="Pursley I."/>
            <person name="Horton D.L."/>
            <person name="Alikhan N.F."/>
            <person name="Baker D."/>
            <person name="Gharbi K."/>
            <person name="Hall N."/>
            <person name="Watson M."/>
            <person name="Adriaenssens E.M."/>
            <person name="Foster-Nyarko E."/>
            <person name="Jarju S."/>
            <person name="Secka A."/>
            <person name="Antonio M."/>
            <person name="Oren A."/>
            <person name="Chaudhuri R.R."/>
            <person name="La Ragione R."/>
            <person name="Hildebrand F."/>
            <person name="Pallen M.J."/>
        </authorList>
    </citation>
    <scope>NUCLEOTIDE SEQUENCE</scope>
    <source>
        <strain evidence="2">ChiHecec2B26-446</strain>
    </source>
</reference>
<reference evidence="2" key="2">
    <citation type="submission" date="2021-04" db="EMBL/GenBank/DDBJ databases">
        <authorList>
            <person name="Gilroy R."/>
        </authorList>
    </citation>
    <scope>NUCLEOTIDE SEQUENCE</scope>
    <source>
        <strain evidence="2">ChiHecec2B26-446</strain>
    </source>
</reference>
<dbReference type="EMBL" id="DXHV01000073">
    <property type="protein sequence ID" value="HIW01173.1"/>
    <property type="molecule type" value="Genomic_DNA"/>
</dbReference>
<dbReference type="Proteomes" id="UP000886752">
    <property type="component" value="Unassembled WGS sequence"/>
</dbReference>
<proteinExistence type="predicted"/>
<feature type="region of interest" description="Disordered" evidence="1">
    <location>
        <begin position="73"/>
        <end position="93"/>
    </location>
</feature>
<evidence type="ECO:0000313" key="3">
    <source>
        <dbReference type="Proteomes" id="UP000886752"/>
    </source>
</evidence>
<gene>
    <name evidence="2" type="ORF">H9894_08300</name>
</gene>